<name>A0A8J3KMP8_9ACTN</name>
<dbReference type="Proteomes" id="UP000630887">
    <property type="component" value="Unassembled WGS sequence"/>
</dbReference>
<dbReference type="AlphaFoldDB" id="A0A8J3KMP8"/>
<protein>
    <submittedName>
        <fullName evidence="1">Uncharacterized protein</fullName>
    </submittedName>
</protein>
<evidence type="ECO:0000313" key="1">
    <source>
        <dbReference type="EMBL" id="GIG05378.1"/>
    </source>
</evidence>
<reference evidence="1 2" key="1">
    <citation type="submission" date="2021-01" db="EMBL/GenBank/DDBJ databases">
        <title>Whole genome shotgun sequence of Catellatospora coxensis NBRC 107359.</title>
        <authorList>
            <person name="Komaki H."/>
            <person name="Tamura T."/>
        </authorList>
    </citation>
    <scope>NUCLEOTIDE SEQUENCE [LARGE SCALE GENOMIC DNA]</scope>
    <source>
        <strain evidence="1 2">NBRC 107359</strain>
    </source>
</reference>
<comment type="caution">
    <text evidence="1">The sequence shown here is derived from an EMBL/GenBank/DDBJ whole genome shotgun (WGS) entry which is preliminary data.</text>
</comment>
<accession>A0A8J3KMP8</accession>
<gene>
    <name evidence="1" type="ORF">Cco03nite_20780</name>
</gene>
<keyword evidence="2" id="KW-1185">Reference proteome</keyword>
<dbReference type="RefSeq" id="WP_203691641.1">
    <property type="nucleotide sequence ID" value="NZ_BAAALC010000021.1"/>
</dbReference>
<proteinExistence type="predicted"/>
<dbReference type="EMBL" id="BONI01000014">
    <property type="protein sequence ID" value="GIG05378.1"/>
    <property type="molecule type" value="Genomic_DNA"/>
</dbReference>
<organism evidence="1 2">
    <name type="scientific">Catellatospora coxensis</name>
    <dbReference type="NCBI Taxonomy" id="310354"/>
    <lineage>
        <taxon>Bacteria</taxon>
        <taxon>Bacillati</taxon>
        <taxon>Actinomycetota</taxon>
        <taxon>Actinomycetes</taxon>
        <taxon>Micromonosporales</taxon>
        <taxon>Micromonosporaceae</taxon>
        <taxon>Catellatospora</taxon>
    </lineage>
</organism>
<evidence type="ECO:0000313" key="2">
    <source>
        <dbReference type="Proteomes" id="UP000630887"/>
    </source>
</evidence>
<sequence>MPVQSILLRFSYFEHDWIEEDIDGPEAAEAILLRVASEGDWFEVDAAAPDEFATLDALAERAEQVVAGEWRMPVAAVRMPLDRLRSIIADGGWTFAGGGFAEFVGNNQDTSMLVRLVRDVPDQRSSS</sequence>